<dbReference type="EMBL" id="SDOX01000017">
    <property type="protein sequence ID" value="TFJ84853.1"/>
    <property type="molecule type" value="Genomic_DNA"/>
</dbReference>
<dbReference type="OrthoDB" id="2378895at2759"/>
<dbReference type="AlphaFoldDB" id="A0A4D9D497"/>
<feature type="transmembrane region" description="Helical" evidence="2">
    <location>
        <begin position="49"/>
        <end position="69"/>
    </location>
</feature>
<dbReference type="Proteomes" id="UP000355283">
    <property type="component" value="Unassembled WGS sequence"/>
</dbReference>
<evidence type="ECO:0000313" key="3">
    <source>
        <dbReference type="EMBL" id="TFJ84853.1"/>
    </source>
</evidence>
<keyword evidence="2" id="KW-1133">Transmembrane helix</keyword>
<evidence type="ECO:0000256" key="1">
    <source>
        <dbReference type="SAM" id="MobiDB-lite"/>
    </source>
</evidence>
<keyword evidence="2" id="KW-0812">Transmembrane</keyword>
<proteinExistence type="predicted"/>
<keyword evidence="4" id="KW-1185">Reference proteome</keyword>
<organism evidence="3 4">
    <name type="scientific">Nannochloropsis salina CCMP1776</name>
    <dbReference type="NCBI Taxonomy" id="1027361"/>
    <lineage>
        <taxon>Eukaryota</taxon>
        <taxon>Sar</taxon>
        <taxon>Stramenopiles</taxon>
        <taxon>Ochrophyta</taxon>
        <taxon>Eustigmatophyceae</taxon>
        <taxon>Eustigmatales</taxon>
        <taxon>Monodopsidaceae</taxon>
        <taxon>Microchloropsis</taxon>
        <taxon>Microchloropsis salina</taxon>
    </lineage>
</organism>
<name>A0A4D9D497_9STRA</name>
<sequence>MGGALSVWKESAISANRREGSLTTSSHALEPSPPTPSTKPLSSPSTPSYGLLLMSSLGIVGCGVAAGLYRANRDTEGMEEWRKLPPSQQVKHWKRDPHAEFNPTRFAGKALAVGTVLCLSATGTLAFVVGRAMGVGTVEEFTQKLKVWAPAKRRELEAWLKIKPNASLDRERERLAAMSYEEEIDYWERVVMAEEEGK</sequence>
<feature type="region of interest" description="Disordered" evidence="1">
    <location>
        <begin position="16"/>
        <end position="45"/>
    </location>
</feature>
<reference evidence="3 4" key="1">
    <citation type="submission" date="2019-01" db="EMBL/GenBank/DDBJ databases">
        <title>Nuclear Genome Assembly of the Microalgal Biofuel strain Nannochloropsis salina CCMP1776.</title>
        <authorList>
            <person name="Hovde B."/>
        </authorList>
    </citation>
    <scope>NUCLEOTIDE SEQUENCE [LARGE SCALE GENOMIC DNA]</scope>
    <source>
        <strain evidence="3 4">CCMP1776</strain>
    </source>
</reference>
<evidence type="ECO:0008006" key="5">
    <source>
        <dbReference type="Google" id="ProtNLM"/>
    </source>
</evidence>
<protein>
    <recommendedName>
        <fullName evidence="5">Transmembrane protein 242</fullName>
    </recommendedName>
</protein>
<accession>A0A4D9D497</accession>
<gene>
    <name evidence="3" type="ORF">NSK_003885</name>
</gene>
<evidence type="ECO:0000256" key="2">
    <source>
        <dbReference type="SAM" id="Phobius"/>
    </source>
</evidence>
<evidence type="ECO:0000313" key="4">
    <source>
        <dbReference type="Proteomes" id="UP000355283"/>
    </source>
</evidence>
<keyword evidence="2" id="KW-0472">Membrane</keyword>
<comment type="caution">
    <text evidence="3">The sequence shown here is derived from an EMBL/GenBank/DDBJ whole genome shotgun (WGS) entry which is preliminary data.</text>
</comment>